<reference evidence="1" key="1">
    <citation type="submission" date="2020-09" db="EMBL/GenBank/DDBJ databases">
        <authorList>
            <person name="Kim M.K."/>
        </authorList>
    </citation>
    <scope>NUCLEOTIDE SEQUENCE</scope>
    <source>
        <strain evidence="1">BT664</strain>
    </source>
</reference>
<evidence type="ECO:0000313" key="1">
    <source>
        <dbReference type="EMBL" id="MBD2770054.1"/>
    </source>
</evidence>
<protein>
    <recommendedName>
        <fullName evidence="3">STAS/SEC14 domain-containing protein</fullName>
    </recommendedName>
</protein>
<dbReference type="AlphaFoldDB" id="A0A927BHB5"/>
<sequence length="141" mass="16140">MIPAATPKLYFENPVGRVLEHPDGYVIFRYNPGKRKLSELQAVLAHTRNLLARNRWNRLLGDQRLMAPFTDEESAWIVDYWLDSSRQGPNGLYGAVLLAHDVFARLSNAQVMHEAKASALTYRVFDTEEAAVAWLKQLPRF</sequence>
<dbReference type="EMBL" id="JACXAD010000027">
    <property type="protein sequence ID" value="MBD2770054.1"/>
    <property type="molecule type" value="Genomic_DNA"/>
</dbReference>
<organism evidence="1 2">
    <name type="scientific">Hymenobacter montanus</name>
    <dbReference type="NCBI Taxonomy" id="2771359"/>
    <lineage>
        <taxon>Bacteria</taxon>
        <taxon>Pseudomonadati</taxon>
        <taxon>Bacteroidota</taxon>
        <taxon>Cytophagia</taxon>
        <taxon>Cytophagales</taxon>
        <taxon>Hymenobacteraceae</taxon>
        <taxon>Hymenobacter</taxon>
    </lineage>
</organism>
<accession>A0A927BHB5</accession>
<comment type="caution">
    <text evidence="1">The sequence shown here is derived from an EMBL/GenBank/DDBJ whole genome shotgun (WGS) entry which is preliminary data.</text>
</comment>
<evidence type="ECO:0008006" key="3">
    <source>
        <dbReference type="Google" id="ProtNLM"/>
    </source>
</evidence>
<dbReference type="RefSeq" id="WP_191006865.1">
    <property type="nucleotide sequence ID" value="NZ_JACXAD010000027.1"/>
</dbReference>
<name>A0A927BHB5_9BACT</name>
<proteinExistence type="predicted"/>
<evidence type="ECO:0000313" key="2">
    <source>
        <dbReference type="Proteomes" id="UP000612233"/>
    </source>
</evidence>
<gene>
    <name evidence="1" type="ORF">IC235_19370</name>
</gene>
<keyword evidence="2" id="KW-1185">Reference proteome</keyword>
<dbReference type="Proteomes" id="UP000612233">
    <property type="component" value="Unassembled WGS sequence"/>
</dbReference>